<reference evidence="1 2" key="1">
    <citation type="submission" date="2019-07" db="EMBL/GenBank/DDBJ databases">
        <authorList>
            <person name="Divens A.M."/>
            <person name="Garlena R.A."/>
            <person name="Russell D.A."/>
            <person name="Pope W.H."/>
            <person name="Jacobs-Sera D."/>
            <person name="Hatfull G.F."/>
        </authorList>
    </citation>
    <scope>NUCLEOTIDE SEQUENCE [LARGE SCALE GENOMIC DNA]</scope>
</reference>
<dbReference type="Pfam" id="PF04957">
    <property type="entry name" value="RMF"/>
    <property type="match status" value="1"/>
</dbReference>
<gene>
    <name evidence="1" type="primary">11</name>
    <name evidence="1" type="ORF">PBI_YUNA_11</name>
</gene>
<dbReference type="Proteomes" id="UP000326803">
    <property type="component" value="Segment"/>
</dbReference>
<organism evidence="1 2">
    <name type="scientific">Mycobacterium phage Yuna</name>
    <dbReference type="NCBI Taxonomy" id="2599885"/>
    <lineage>
        <taxon>Viruses</taxon>
        <taxon>Duplodnaviria</taxon>
        <taxon>Heunggongvirae</taxon>
        <taxon>Uroviricota</taxon>
        <taxon>Caudoviricetes</taxon>
        <taxon>Weiservirinae</taxon>
        <taxon>Anayavirus</taxon>
        <taxon>Anayavirus yuna</taxon>
    </lineage>
</organism>
<dbReference type="KEGG" id="vg:60325576"/>
<proteinExistence type="predicted"/>
<dbReference type="EMBL" id="MN234176">
    <property type="protein sequence ID" value="QFG09393.1"/>
    <property type="molecule type" value="Genomic_DNA"/>
</dbReference>
<keyword evidence="2" id="KW-1185">Reference proteome</keyword>
<sequence>MNREQLIEAYRAGRMAAPGDPNPYAGMGAPARMWRRGYRTTMLDKLNRSPAAQAYLNARTD</sequence>
<dbReference type="RefSeq" id="YP_009954089.1">
    <property type="nucleotide sequence ID" value="NC_051629.1"/>
</dbReference>
<accession>A0A5J6TER3</accession>
<dbReference type="InterPro" id="IPR007040">
    <property type="entry name" value="Ribosome_modulation_factor"/>
</dbReference>
<dbReference type="GeneID" id="60325576"/>
<evidence type="ECO:0000313" key="2">
    <source>
        <dbReference type="Proteomes" id="UP000326803"/>
    </source>
</evidence>
<name>A0A5J6TER3_9CAUD</name>
<evidence type="ECO:0000313" key="1">
    <source>
        <dbReference type="EMBL" id="QFG09393.1"/>
    </source>
</evidence>
<protein>
    <submittedName>
        <fullName evidence="1">Uncharacterized protein</fullName>
    </submittedName>
</protein>